<dbReference type="PIRSF" id="PIRSF028288">
    <property type="entry name" value="UCP028288"/>
    <property type="match status" value="1"/>
</dbReference>
<dbReference type="RefSeq" id="WP_101533854.1">
    <property type="nucleotide sequence ID" value="NZ_PKUQ01000019.1"/>
</dbReference>
<dbReference type="Gene3D" id="3.10.450.50">
    <property type="match status" value="1"/>
</dbReference>
<protein>
    <submittedName>
        <fullName evidence="1">Phosphoribosyl-AMP cyclohydrolase</fullName>
    </submittedName>
</protein>
<reference evidence="1 2" key="1">
    <citation type="submission" date="2018-01" db="EMBL/GenBank/DDBJ databases">
        <title>The draft genome sequence of Cohaesibacter sp. H1304.</title>
        <authorList>
            <person name="Wang N.-N."/>
            <person name="Du Z.-J."/>
        </authorList>
    </citation>
    <scope>NUCLEOTIDE SEQUENCE [LARGE SCALE GENOMIC DNA]</scope>
    <source>
        <strain evidence="1 2">H1304</strain>
    </source>
</reference>
<dbReference type="GO" id="GO:0016787">
    <property type="term" value="F:hydrolase activity"/>
    <property type="evidence" value="ECO:0007669"/>
    <property type="project" value="UniProtKB-KW"/>
</dbReference>
<gene>
    <name evidence="1" type="ORF">C0081_10845</name>
</gene>
<keyword evidence="1" id="KW-0378">Hydrolase</keyword>
<dbReference type="OrthoDB" id="9807600at2"/>
<dbReference type="EMBL" id="PKUQ01000019">
    <property type="protein sequence ID" value="PLW77164.1"/>
    <property type="molecule type" value="Genomic_DNA"/>
</dbReference>
<sequence length="160" mass="17181">MPITQEELLAARTAWGNGKIAISKAFEAGGIEDACKVASAHLDAIYGYNLGPVLFKPTMASGAQTFRPTKDGALAYFVGHSDAYPLDAGFAIKGWRSMDSETSAEFIEGDVAMWMGWVSLTDKSGNITKVDKSFGYKKDADGILRIVLHHSSLPYKAEAG</sequence>
<comment type="caution">
    <text evidence="1">The sequence shown here is derived from an EMBL/GenBank/DDBJ whole genome shotgun (WGS) entry which is preliminary data.</text>
</comment>
<keyword evidence="2" id="KW-1185">Reference proteome</keyword>
<dbReference type="AlphaFoldDB" id="A0A2N5XRQ0"/>
<proteinExistence type="predicted"/>
<dbReference type="InterPro" id="IPR016878">
    <property type="entry name" value="MICAH-like"/>
</dbReference>
<organism evidence="1 2">
    <name type="scientific">Cohaesibacter celericrescens</name>
    <dbReference type="NCBI Taxonomy" id="2067669"/>
    <lineage>
        <taxon>Bacteria</taxon>
        <taxon>Pseudomonadati</taxon>
        <taxon>Pseudomonadota</taxon>
        <taxon>Alphaproteobacteria</taxon>
        <taxon>Hyphomicrobiales</taxon>
        <taxon>Cohaesibacteraceae</taxon>
    </lineage>
</organism>
<dbReference type="Proteomes" id="UP000234881">
    <property type="component" value="Unassembled WGS sequence"/>
</dbReference>
<evidence type="ECO:0000313" key="1">
    <source>
        <dbReference type="EMBL" id="PLW77164.1"/>
    </source>
</evidence>
<name>A0A2N5XRQ0_9HYPH</name>
<evidence type="ECO:0000313" key="2">
    <source>
        <dbReference type="Proteomes" id="UP000234881"/>
    </source>
</evidence>
<accession>A0A2N5XRQ0</accession>